<reference evidence="1" key="1">
    <citation type="submission" date="2024-03" db="EMBL/GenBank/DDBJ databases">
        <title>WGS assembly of Saponaria officinalis var. Norfolk2.</title>
        <authorList>
            <person name="Jenkins J."/>
            <person name="Shu S."/>
            <person name="Grimwood J."/>
            <person name="Barry K."/>
            <person name="Goodstein D."/>
            <person name="Schmutz J."/>
            <person name="Leebens-Mack J."/>
            <person name="Osbourn A."/>
        </authorList>
    </citation>
    <scope>NUCLEOTIDE SEQUENCE [LARGE SCALE GENOMIC DNA]</scope>
    <source>
        <strain evidence="1">JIC</strain>
    </source>
</reference>
<gene>
    <name evidence="1" type="ORF">RND81_08G073000</name>
</gene>
<accession>A0AAW1J5C9</accession>
<comment type="caution">
    <text evidence="1">The sequence shown here is derived from an EMBL/GenBank/DDBJ whole genome shotgun (WGS) entry which is preliminary data.</text>
</comment>
<sequence length="185" mass="21142">MDRVCFLNVRDINSLAKQKELKSFLHINKVGFIGVLETRVRAHNFNKVAGSFSNDWEIKSNNEFCENGRIWLMWRRGLFHVQIMFMSSQVMHCKCAHLASGVYGSNSDTKRGLLWSDQKALKCSVPWIIGGILIMCYLRLSELGLQFASLRFFRSRIVLMIVLCVISKPLESFLPGAINRRGVIG</sequence>
<evidence type="ECO:0000313" key="1">
    <source>
        <dbReference type="EMBL" id="KAK9697960.1"/>
    </source>
</evidence>
<evidence type="ECO:0000313" key="2">
    <source>
        <dbReference type="Proteomes" id="UP001443914"/>
    </source>
</evidence>
<dbReference type="AlphaFoldDB" id="A0AAW1J5C9"/>
<organism evidence="1 2">
    <name type="scientific">Saponaria officinalis</name>
    <name type="common">Common soapwort</name>
    <name type="synonym">Lychnis saponaria</name>
    <dbReference type="NCBI Taxonomy" id="3572"/>
    <lineage>
        <taxon>Eukaryota</taxon>
        <taxon>Viridiplantae</taxon>
        <taxon>Streptophyta</taxon>
        <taxon>Embryophyta</taxon>
        <taxon>Tracheophyta</taxon>
        <taxon>Spermatophyta</taxon>
        <taxon>Magnoliopsida</taxon>
        <taxon>eudicotyledons</taxon>
        <taxon>Gunneridae</taxon>
        <taxon>Pentapetalae</taxon>
        <taxon>Caryophyllales</taxon>
        <taxon>Caryophyllaceae</taxon>
        <taxon>Caryophylleae</taxon>
        <taxon>Saponaria</taxon>
    </lineage>
</organism>
<dbReference type="EMBL" id="JBDFQZ010000008">
    <property type="protein sequence ID" value="KAK9697960.1"/>
    <property type="molecule type" value="Genomic_DNA"/>
</dbReference>
<keyword evidence="2" id="KW-1185">Reference proteome</keyword>
<dbReference type="InterPro" id="IPR036691">
    <property type="entry name" value="Endo/exonu/phosph_ase_sf"/>
</dbReference>
<dbReference type="Proteomes" id="UP001443914">
    <property type="component" value="Unassembled WGS sequence"/>
</dbReference>
<dbReference type="SUPFAM" id="SSF56219">
    <property type="entry name" value="DNase I-like"/>
    <property type="match status" value="1"/>
</dbReference>
<proteinExistence type="predicted"/>
<name>A0AAW1J5C9_SAPOF</name>
<protein>
    <submittedName>
        <fullName evidence="1">Uncharacterized protein</fullName>
    </submittedName>
</protein>